<dbReference type="STRING" id="298654.FraEuI1c_3721"/>
<reference evidence="3 4" key="1">
    <citation type="submission" date="2010-10" db="EMBL/GenBank/DDBJ databases">
        <title>Complete sequence of Frankia sp. EuI1c.</title>
        <authorList>
            <consortium name="US DOE Joint Genome Institute"/>
            <person name="Lucas S."/>
            <person name="Copeland A."/>
            <person name="Lapidus A."/>
            <person name="Cheng J.-F."/>
            <person name="Bruce D."/>
            <person name="Goodwin L."/>
            <person name="Pitluck S."/>
            <person name="Chertkov O."/>
            <person name="Detter J.C."/>
            <person name="Han C."/>
            <person name="Tapia R."/>
            <person name="Land M."/>
            <person name="Hauser L."/>
            <person name="Jeffries C."/>
            <person name="Kyrpides N."/>
            <person name="Ivanova N."/>
            <person name="Mikhailova N."/>
            <person name="Beauchemin N."/>
            <person name="Sen A."/>
            <person name="Sur S.A."/>
            <person name="Gtari M."/>
            <person name="Wall L."/>
            <person name="Tisa L."/>
            <person name="Woyke T."/>
        </authorList>
    </citation>
    <scope>NUCLEOTIDE SEQUENCE [LARGE SCALE GENOMIC DNA]</scope>
    <source>
        <strain evidence="4">DSM 45817 / CECT 9037 / EuI1c</strain>
    </source>
</reference>
<accession>E3J2R7</accession>
<feature type="region of interest" description="Disordered" evidence="1">
    <location>
        <begin position="1"/>
        <end position="45"/>
    </location>
</feature>
<dbReference type="Proteomes" id="UP000002484">
    <property type="component" value="Chromosome"/>
</dbReference>
<protein>
    <submittedName>
        <fullName evidence="3">Uncharacterized protein</fullName>
    </submittedName>
</protein>
<keyword evidence="2" id="KW-0472">Membrane</keyword>
<dbReference type="KEGG" id="fri:FraEuI1c_3721"/>
<feature type="compositionally biased region" description="Low complexity" evidence="1">
    <location>
        <begin position="31"/>
        <end position="44"/>
    </location>
</feature>
<organism evidence="3 4">
    <name type="scientific">Pseudofrankia inefficax (strain DSM 45817 / CECT 9037 / DDB 130130 / EuI1c)</name>
    <name type="common">Frankia inefficax</name>
    <dbReference type="NCBI Taxonomy" id="298654"/>
    <lineage>
        <taxon>Bacteria</taxon>
        <taxon>Bacillati</taxon>
        <taxon>Actinomycetota</taxon>
        <taxon>Actinomycetes</taxon>
        <taxon>Frankiales</taxon>
        <taxon>Frankiaceae</taxon>
        <taxon>Pseudofrankia</taxon>
    </lineage>
</organism>
<sequence length="290" mass="29382">MSAGPRRRRGLSRPGVLAGATGPGTPGGDGHVPSSPFSGAAAAPRWADELSSGAEQDLRAQLRALRAEMPRRGVGTVFPEIVRARARRRRARIRIAGGAALVVAVALGVGLPVSLATGRGGAAPAVAARSGPWADGTTVGAQPPGVPWSAGPVANTLAPPDEATAAAVRAVFHTVFTHGTTAAAFAAATEDGPALTATRAKVLARFPRLADTIEVTVGSLIPMSPDHVIANLTMSFTDPTIPALIGTTSRYDYSTSASAVRTATGWKVSRDSYCSSISALGAPDLTCPPA</sequence>
<dbReference type="EMBL" id="CP002299">
    <property type="protein sequence ID" value="ADP81728.1"/>
    <property type="molecule type" value="Genomic_DNA"/>
</dbReference>
<keyword evidence="2" id="KW-1133">Transmembrane helix</keyword>
<feature type="compositionally biased region" description="Basic residues" evidence="1">
    <location>
        <begin position="1"/>
        <end position="11"/>
    </location>
</feature>
<evidence type="ECO:0000256" key="2">
    <source>
        <dbReference type="SAM" id="Phobius"/>
    </source>
</evidence>
<keyword evidence="2" id="KW-0812">Transmembrane</keyword>
<dbReference type="AlphaFoldDB" id="E3J2R7"/>
<evidence type="ECO:0000313" key="4">
    <source>
        <dbReference type="Proteomes" id="UP000002484"/>
    </source>
</evidence>
<dbReference type="InParanoid" id="E3J2R7"/>
<evidence type="ECO:0000313" key="3">
    <source>
        <dbReference type="EMBL" id="ADP81728.1"/>
    </source>
</evidence>
<name>E3J2R7_PSEI1</name>
<feature type="compositionally biased region" description="Gly residues" evidence="1">
    <location>
        <begin position="21"/>
        <end position="30"/>
    </location>
</feature>
<proteinExistence type="predicted"/>
<gene>
    <name evidence="3" type="ordered locus">FraEuI1c_3721</name>
</gene>
<evidence type="ECO:0000256" key="1">
    <source>
        <dbReference type="SAM" id="MobiDB-lite"/>
    </source>
</evidence>
<dbReference type="OrthoDB" id="3213582at2"/>
<feature type="transmembrane region" description="Helical" evidence="2">
    <location>
        <begin position="93"/>
        <end position="115"/>
    </location>
</feature>
<dbReference type="HOGENOM" id="CLU_958955_0_0_11"/>
<dbReference type="RefSeq" id="WP_013424846.1">
    <property type="nucleotide sequence ID" value="NC_014666.1"/>
</dbReference>
<keyword evidence="4" id="KW-1185">Reference proteome</keyword>